<evidence type="ECO:0000259" key="1">
    <source>
        <dbReference type="Pfam" id="PF07992"/>
    </source>
</evidence>
<dbReference type="AlphaFoldDB" id="A0A1E5XVU2"/>
<dbReference type="OrthoDB" id="9802771at2"/>
<dbReference type="Proteomes" id="UP000095463">
    <property type="component" value="Unassembled WGS sequence"/>
</dbReference>
<dbReference type="RefSeq" id="WP_069908135.1">
    <property type="nucleotide sequence ID" value="NZ_LAJE02000059.1"/>
</dbReference>
<dbReference type="Gene3D" id="3.50.50.60">
    <property type="entry name" value="FAD/NAD(P)-binding domain"/>
    <property type="match status" value="2"/>
</dbReference>
<dbReference type="PANTHER" id="PTHR43755:SF1">
    <property type="entry name" value="FAD-DEPENDENT PYRIDINE NUCLEOTIDE-DISULPHIDE OXIDOREDUCTASE"/>
    <property type="match status" value="1"/>
</dbReference>
<proteinExistence type="predicted"/>
<keyword evidence="3" id="KW-1185">Reference proteome</keyword>
<reference evidence="2 3" key="1">
    <citation type="journal article" date="2015" name="Genome Announc.">
        <title>Genome Assemblies of Three Soil-Associated Devosia species: D. insulae, D. limi, and D. soli.</title>
        <authorList>
            <person name="Hassan Y.I."/>
            <person name="Lepp D."/>
            <person name="Zhou T."/>
        </authorList>
    </citation>
    <scope>NUCLEOTIDE SEQUENCE [LARGE SCALE GENOMIC DNA]</scope>
    <source>
        <strain evidence="2 3">DS-56</strain>
    </source>
</reference>
<comment type="caution">
    <text evidence="2">The sequence shown here is derived from an EMBL/GenBank/DDBJ whole genome shotgun (WGS) entry which is preliminary data.</text>
</comment>
<feature type="domain" description="FAD/NAD(P)-binding" evidence="1">
    <location>
        <begin position="6"/>
        <end position="291"/>
    </location>
</feature>
<dbReference type="SUPFAM" id="SSF51905">
    <property type="entry name" value="FAD/NAD(P)-binding domain"/>
    <property type="match status" value="2"/>
</dbReference>
<accession>A0A1E5XVU2</accession>
<organism evidence="2 3">
    <name type="scientific">Devosia insulae DS-56</name>
    <dbReference type="NCBI Taxonomy" id="1116389"/>
    <lineage>
        <taxon>Bacteria</taxon>
        <taxon>Pseudomonadati</taxon>
        <taxon>Pseudomonadota</taxon>
        <taxon>Alphaproteobacteria</taxon>
        <taxon>Hyphomicrobiales</taxon>
        <taxon>Devosiaceae</taxon>
        <taxon>Devosia</taxon>
    </lineage>
</organism>
<dbReference type="PANTHER" id="PTHR43755">
    <property type="match status" value="1"/>
</dbReference>
<evidence type="ECO:0000313" key="2">
    <source>
        <dbReference type="EMBL" id="OEO32706.1"/>
    </source>
</evidence>
<protein>
    <submittedName>
        <fullName evidence="2">Flavoprotein reductase</fullName>
    </submittedName>
</protein>
<dbReference type="EMBL" id="LAJE02000059">
    <property type="protein sequence ID" value="OEO32706.1"/>
    <property type="molecule type" value="Genomic_DNA"/>
</dbReference>
<dbReference type="InterPro" id="IPR036188">
    <property type="entry name" value="FAD/NAD-bd_sf"/>
</dbReference>
<gene>
    <name evidence="2" type="ORF">VW23_010135</name>
</gene>
<sequence>MSSKPRILVLGAGFGGLELTTLLSEQLGDSIDVTLIDKSDSFMFGFSKLDVMFGHAEAESVRMPYSAYAKPGVKLLKRTITAIDPTARRVTTDNGVFEADHLVVALGAEYDFEATPGLAGTTEFYSIPGAERLRELLPNFTSGHAIIGVCGAPYKCPPAPSECALMLHDYLVERGVRQNCKISLVLPLGSPVPPSPETSRALLAAFAERDIEFIPSRRVASVDNARDVAVLDDGQELPFNLFLGVPKHRVPPVVLASGMSENGWIPVNPRTLETKYDNVYAVGDGAATGTPKAGVFAEGAAKAVASALIAKLRQTGEVVQYDGFGTCYIEFGGGRIGKVEVDFFSGPQPTGNYYEPSVSLRTDKQHFGASRRARWFGL</sequence>
<evidence type="ECO:0000313" key="3">
    <source>
        <dbReference type="Proteomes" id="UP000095463"/>
    </source>
</evidence>
<dbReference type="Pfam" id="PF07992">
    <property type="entry name" value="Pyr_redox_2"/>
    <property type="match status" value="1"/>
</dbReference>
<dbReference type="InterPro" id="IPR023753">
    <property type="entry name" value="FAD/NAD-binding_dom"/>
</dbReference>
<name>A0A1E5XVU2_9HYPH</name>
<dbReference type="GO" id="GO:0016491">
    <property type="term" value="F:oxidoreductase activity"/>
    <property type="evidence" value="ECO:0007669"/>
    <property type="project" value="InterPro"/>
</dbReference>
<dbReference type="InterPro" id="IPR052541">
    <property type="entry name" value="SQRD"/>
</dbReference>